<evidence type="ECO:0008006" key="3">
    <source>
        <dbReference type="Google" id="ProtNLM"/>
    </source>
</evidence>
<dbReference type="InterPro" id="IPR043743">
    <property type="entry name" value="DUF5688"/>
</dbReference>
<protein>
    <recommendedName>
        <fullName evidence="3">DUF1444 family protein</fullName>
    </recommendedName>
</protein>
<comment type="caution">
    <text evidence="1">The sequence shown here is derived from an EMBL/GenBank/DDBJ whole genome shotgun (WGS) entry which is preliminary data.</text>
</comment>
<proteinExistence type="predicted"/>
<keyword evidence="2" id="KW-1185">Reference proteome</keyword>
<gene>
    <name evidence="1" type="ORF">DXC51_26435</name>
</gene>
<dbReference type="Proteomes" id="UP000260812">
    <property type="component" value="Unassembled WGS sequence"/>
</dbReference>
<organism evidence="1 2">
    <name type="scientific">Eisenbergiella massiliensis</name>
    <dbReference type="NCBI Taxonomy" id="1720294"/>
    <lineage>
        <taxon>Bacteria</taxon>
        <taxon>Bacillati</taxon>
        <taxon>Bacillota</taxon>
        <taxon>Clostridia</taxon>
        <taxon>Lachnospirales</taxon>
        <taxon>Lachnospiraceae</taxon>
        <taxon>Eisenbergiella</taxon>
    </lineage>
</organism>
<evidence type="ECO:0000313" key="1">
    <source>
        <dbReference type="EMBL" id="RGE55983.1"/>
    </source>
</evidence>
<sequence length="328" mass="37441">MDFKKFVKKVKDGAQAYLGDGVSLSVSTVLKNNGVNLTGIIFMDGDSDVASTIYLDGLYEEYKRGKTMGEIVRQVCTVYEENKPEQNLNMDFFHDYKMVKPRLACRLINCEKNQELLGGHPHREFLDLAIVYCCILMSDNMGCACVLISDMHARYWDVDEETLYRDALENMPRILPDELSDMDDFMYDIVRKAVEEKLELTAEGEKTQEDEECRAILDGIAEFLAGLPLEKEPERKMYILTNKQHFYGAAAILYPGILESYAGKLGHDFYILPSSVHEVILLADTGVEDREHLYDMVREVNAQNVPEEELLSDNVYYFSLKSGKITIL</sequence>
<dbReference type="GeneID" id="97990296"/>
<dbReference type="AlphaFoldDB" id="A0A3E3HVX6"/>
<dbReference type="EMBL" id="QVLV01000032">
    <property type="protein sequence ID" value="RGE55983.1"/>
    <property type="molecule type" value="Genomic_DNA"/>
</dbReference>
<dbReference type="Pfam" id="PF18941">
    <property type="entry name" value="DUF5688"/>
    <property type="match status" value="1"/>
</dbReference>
<reference evidence="1" key="1">
    <citation type="submission" date="2018-08" db="EMBL/GenBank/DDBJ databases">
        <title>A genome reference for cultivated species of the human gut microbiota.</title>
        <authorList>
            <person name="Zou Y."/>
            <person name="Xue W."/>
            <person name="Luo G."/>
        </authorList>
    </citation>
    <scope>NUCLEOTIDE SEQUENCE [LARGE SCALE GENOMIC DNA]</scope>
    <source>
        <strain evidence="1">TF05-5AC</strain>
    </source>
</reference>
<evidence type="ECO:0000313" key="2">
    <source>
        <dbReference type="Proteomes" id="UP000260812"/>
    </source>
</evidence>
<name>A0A3E3HVX6_9FIRM</name>
<dbReference type="RefSeq" id="WP_117545733.1">
    <property type="nucleotide sequence ID" value="NZ_JBKUNB010000031.1"/>
</dbReference>
<accession>A0A3E3HVX6</accession>